<sequence>MKNLILSAAVLLTVSFNANASIAEPVVNEKAQQTFVATFKNVNDVTWSNTGNNYEAFFENDGIKTRVTIDTKGKLLQTIRYYKEEQLPSNVLYHVRNDYKNNEIHGVTEVSNKNGVHYRIVLKDAESYTHINANQAGDTALVAKYARGDK</sequence>
<organism evidence="2 3">
    <name type="scientific">Niabella yanshanensis</name>
    <dbReference type="NCBI Taxonomy" id="577386"/>
    <lineage>
        <taxon>Bacteria</taxon>
        <taxon>Pseudomonadati</taxon>
        <taxon>Bacteroidota</taxon>
        <taxon>Chitinophagia</taxon>
        <taxon>Chitinophagales</taxon>
        <taxon>Chitinophagaceae</taxon>
        <taxon>Niabella</taxon>
    </lineage>
</organism>
<dbReference type="Gene3D" id="3.10.450.360">
    <property type="match status" value="1"/>
</dbReference>
<protein>
    <recommendedName>
        <fullName evidence="4">Beta-lactamase-inhibitor-like PepSY-like domain-containing protein</fullName>
    </recommendedName>
</protein>
<keyword evidence="3" id="KW-1185">Reference proteome</keyword>
<proteinExistence type="predicted"/>
<gene>
    <name evidence="2" type="ORF">U0035_02090</name>
</gene>
<dbReference type="Proteomes" id="UP001325680">
    <property type="component" value="Chromosome"/>
</dbReference>
<evidence type="ECO:0000313" key="3">
    <source>
        <dbReference type="Proteomes" id="UP001325680"/>
    </source>
</evidence>
<dbReference type="EMBL" id="CP139960">
    <property type="protein sequence ID" value="WQD38934.1"/>
    <property type="molecule type" value="Genomic_DNA"/>
</dbReference>
<keyword evidence="1" id="KW-0732">Signal</keyword>
<dbReference type="RefSeq" id="WP_114792526.1">
    <property type="nucleotide sequence ID" value="NZ_CP139960.1"/>
</dbReference>
<dbReference type="SUPFAM" id="SSF160574">
    <property type="entry name" value="BT0923-like"/>
    <property type="match status" value="1"/>
</dbReference>
<evidence type="ECO:0000313" key="2">
    <source>
        <dbReference type="EMBL" id="WQD38934.1"/>
    </source>
</evidence>
<name>A0ABZ0W7K8_9BACT</name>
<evidence type="ECO:0008006" key="4">
    <source>
        <dbReference type="Google" id="ProtNLM"/>
    </source>
</evidence>
<feature type="signal peptide" evidence="1">
    <location>
        <begin position="1"/>
        <end position="20"/>
    </location>
</feature>
<reference evidence="2 3" key="1">
    <citation type="submission" date="2023-12" db="EMBL/GenBank/DDBJ databases">
        <title>Genome sequencing and assembly of bacterial species from a model synthetic community.</title>
        <authorList>
            <person name="Hogle S.L."/>
        </authorList>
    </citation>
    <scope>NUCLEOTIDE SEQUENCE [LARGE SCALE GENOMIC DNA]</scope>
    <source>
        <strain evidence="2 3">HAMBI_3031</strain>
    </source>
</reference>
<accession>A0ABZ0W7K8</accession>
<evidence type="ECO:0000256" key="1">
    <source>
        <dbReference type="SAM" id="SignalP"/>
    </source>
</evidence>
<feature type="chain" id="PRO_5045741631" description="Beta-lactamase-inhibitor-like PepSY-like domain-containing protein" evidence="1">
    <location>
        <begin position="21"/>
        <end position="150"/>
    </location>
</feature>